<dbReference type="PANTHER" id="PTHR43346:SF1">
    <property type="entry name" value="QUERCETIN 2,3-DIOXYGENASE-RELATED"/>
    <property type="match status" value="1"/>
</dbReference>
<evidence type="ECO:0000313" key="2">
    <source>
        <dbReference type="EMBL" id="ANX11556.1"/>
    </source>
</evidence>
<gene>
    <name evidence="2" type="ORF">ABE41_006010</name>
</gene>
<dbReference type="KEGG" id="far:ABE41_006010"/>
<dbReference type="InterPro" id="IPR014710">
    <property type="entry name" value="RmlC-like_jellyroll"/>
</dbReference>
<keyword evidence="3" id="KW-1185">Reference proteome</keyword>
<feature type="domain" description="Cupin type-2" evidence="1">
    <location>
        <begin position="182"/>
        <end position="257"/>
    </location>
</feature>
<dbReference type="SUPFAM" id="SSF47240">
    <property type="entry name" value="Ferritin-like"/>
    <property type="match status" value="1"/>
</dbReference>
<dbReference type="Gene3D" id="2.60.120.10">
    <property type="entry name" value="Jelly Rolls"/>
    <property type="match status" value="1"/>
</dbReference>
<accession>A0A1B1Z236</accession>
<reference evidence="2 3" key="1">
    <citation type="submission" date="2016-08" db="EMBL/GenBank/DDBJ databases">
        <title>Complete genome sequence of Fictibacillus arsenicus G25-54, a strain with toxicity to nematodes and a potential arsenic-resistance activity.</title>
        <authorList>
            <person name="Zheng Z."/>
        </authorList>
    </citation>
    <scope>NUCLEOTIDE SEQUENCE [LARGE SCALE GENOMIC DNA]</scope>
    <source>
        <strain evidence="2 3">G25-54</strain>
    </source>
</reference>
<dbReference type="STRING" id="255247.ABE41_006010"/>
<dbReference type="CDD" id="cd00657">
    <property type="entry name" value="Ferritin_like"/>
    <property type="match status" value="1"/>
</dbReference>
<dbReference type="CDD" id="cd02223">
    <property type="entry name" value="cupin_Bh2720-like"/>
    <property type="match status" value="1"/>
</dbReference>
<dbReference type="OrthoDB" id="3231985at2"/>
<name>A0A1B1Z236_9BACL</name>
<dbReference type="Pfam" id="PF07883">
    <property type="entry name" value="Cupin_2"/>
    <property type="match status" value="1"/>
</dbReference>
<dbReference type="SUPFAM" id="SSF51182">
    <property type="entry name" value="RmlC-like cupins"/>
    <property type="match status" value="1"/>
</dbReference>
<dbReference type="InterPro" id="IPR052538">
    <property type="entry name" value="Flavonoid_dioxygenase-like"/>
</dbReference>
<dbReference type="EMBL" id="CP016761">
    <property type="protein sequence ID" value="ANX11556.1"/>
    <property type="molecule type" value="Genomic_DNA"/>
</dbReference>
<dbReference type="PANTHER" id="PTHR43346">
    <property type="entry name" value="LIGAND BINDING DOMAIN PROTEIN, PUTATIVE (AFU_ORTHOLOGUE AFUA_6G14370)-RELATED"/>
    <property type="match status" value="1"/>
</dbReference>
<sequence length="281" mass="31990">MNNVYNSFYRFDHSQAESILMGIQREASAINLYQRLAHTASNQHHRNHILYALEGKQNHMQQFTDLYVSLTGLQPEYHIDPVAFYCYKDGLRIAYEAELKGSQAYQNQSQRSQNPYLQQVFLHAFSEKKESAALMDWLYRDTPAEIRDYGGKPLVINIDEASKVNNTYRTALWTGEHLQVTLMSIDVGDDIGLEVHPNTDQFLRIEEGQGIVQMGDSQDQLDFQVEAYDDFAIMIPAGKWHNLTNTGDKPIKLYAIYAPPEHPFGTVHPTKAAAMAAEASE</sequence>
<evidence type="ECO:0000313" key="3">
    <source>
        <dbReference type="Proteomes" id="UP000077412"/>
    </source>
</evidence>
<protein>
    <submittedName>
        <fullName evidence="2">Cupin</fullName>
    </submittedName>
</protein>
<dbReference type="InterPro" id="IPR013096">
    <property type="entry name" value="Cupin_2"/>
</dbReference>
<dbReference type="InterPro" id="IPR011051">
    <property type="entry name" value="RmlC_Cupin_sf"/>
</dbReference>
<proteinExistence type="predicted"/>
<evidence type="ECO:0000259" key="1">
    <source>
        <dbReference type="Pfam" id="PF07883"/>
    </source>
</evidence>
<dbReference type="RefSeq" id="WP_066287489.1">
    <property type="nucleotide sequence ID" value="NZ_CP016761.1"/>
</dbReference>
<dbReference type="AlphaFoldDB" id="A0A1B1Z236"/>
<dbReference type="InterPro" id="IPR009078">
    <property type="entry name" value="Ferritin-like_SF"/>
</dbReference>
<organism evidence="2 3">
    <name type="scientific">Fictibacillus arsenicus</name>
    <dbReference type="NCBI Taxonomy" id="255247"/>
    <lineage>
        <taxon>Bacteria</taxon>
        <taxon>Bacillati</taxon>
        <taxon>Bacillota</taxon>
        <taxon>Bacilli</taxon>
        <taxon>Bacillales</taxon>
        <taxon>Fictibacillaceae</taxon>
        <taxon>Fictibacillus</taxon>
    </lineage>
</organism>
<dbReference type="Proteomes" id="UP000077412">
    <property type="component" value="Chromosome"/>
</dbReference>